<proteinExistence type="inferred from homology"/>
<dbReference type="InterPro" id="IPR006507">
    <property type="entry name" value="UPF0283"/>
</dbReference>
<reference evidence="10 11" key="1">
    <citation type="submission" date="2014-05" db="EMBL/GenBank/DDBJ databases">
        <title>ATOL: Assembling a taxonomically balanced genome-scale reconstruction of the evolutionary history of the Enterobacteriaceae.</title>
        <authorList>
            <person name="Plunkett G.III."/>
            <person name="Neeno-Eckwall E.C."/>
            <person name="Glasner J.D."/>
            <person name="Perna N.T."/>
        </authorList>
    </citation>
    <scope>NUCLEOTIDE SEQUENCE [LARGE SCALE GENOMIC DNA]</scope>
    <source>
        <strain evidence="10 11">ATCC 33301</strain>
    </source>
</reference>
<evidence type="ECO:0000256" key="2">
    <source>
        <dbReference type="ARBA" id="ARBA00008255"/>
    </source>
</evidence>
<keyword evidence="4" id="KW-0997">Cell inner membrane</keyword>
<dbReference type="eggNOG" id="COG3768">
    <property type="taxonomic scope" value="Bacteria"/>
</dbReference>
<keyword evidence="6 8" id="KW-1133">Transmembrane helix</keyword>
<evidence type="ECO:0000256" key="4">
    <source>
        <dbReference type="ARBA" id="ARBA00022519"/>
    </source>
</evidence>
<dbReference type="Pfam" id="PF05128">
    <property type="entry name" value="DUF697"/>
    <property type="match status" value="1"/>
</dbReference>
<feature type="compositionally biased region" description="Basic and acidic residues" evidence="9">
    <location>
        <begin position="1"/>
        <end position="11"/>
    </location>
</feature>
<dbReference type="Proteomes" id="UP000028602">
    <property type="component" value="Unassembled WGS sequence"/>
</dbReference>
<dbReference type="InterPro" id="IPR021147">
    <property type="entry name" value="DUF697"/>
</dbReference>
<organism evidence="10 11">
    <name type="scientific">Tatumella ptyseos ATCC 33301</name>
    <dbReference type="NCBI Taxonomy" id="1005995"/>
    <lineage>
        <taxon>Bacteria</taxon>
        <taxon>Pseudomonadati</taxon>
        <taxon>Pseudomonadota</taxon>
        <taxon>Gammaproteobacteria</taxon>
        <taxon>Enterobacterales</taxon>
        <taxon>Erwiniaceae</taxon>
        <taxon>Tatumella</taxon>
    </lineage>
</organism>
<evidence type="ECO:0000256" key="1">
    <source>
        <dbReference type="ARBA" id="ARBA00004429"/>
    </source>
</evidence>
<evidence type="ECO:0000256" key="3">
    <source>
        <dbReference type="ARBA" id="ARBA00022475"/>
    </source>
</evidence>
<sequence length="362" mass="40918">MSDDTPLKPRIDFPPQDTGTAEPLREARYFDPGEREFTASPDPAEEEDVVAEEIVLNGALRPRKSFRWRLFMLGLVIFFMTVIARTGQWLTDAWHQRDWIALGGTLSLGLVLFAGAASLVSEGYRLYRLRHRAQERDEACELLNSHGTGKAKAFCEQLAARSGIGEAHPAFRRWQTSLQETHNDRETMTLYASWVQPIADKQAREKISRYAAESAVIIAVSPLAMADMFFIAWRNIRMINQIARIYGIELGYFSRIRLFRGVLFNIAFAGASELVREVGVDWMSQDLMGRLSARAAQGIGAGLLTARLGIKAMELCRPLPWIDGDKPRLGDFRTELFSQLRDTLKKKPSDHTRDKNKERTAG</sequence>
<feature type="region of interest" description="Disordered" evidence="9">
    <location>
        <begin position="1"/>
        <end position="25"/>
    </location>
</feature>
<keyword evidence="5 8" id="KW-0812">Transmembrane</keyword>
<keyword evidence="7 8" id="KW-0472">Membrane</keyword>
<evidence type="ECO:0000256" key="5">
    <source>
        <dbReference type="ARBA" id="ARBA00022692"/>
    </source>
</evidence>
<keyword evidence="11" id="KW-1185">Reference proteome</keyword>
<dbReference type="PANTHER" id="PTHR39342">
    <property type="entry name" value="UPF0283 MEMBRANE PROTEIN YCJF"/>
    <property type="match status" value="1"/>
</dbReference>
<evidence type="ECO:0000313" key="11">
    <source>
        <dbReference type="Proteomes" id="UP000028602"/>
    </source>
</evidence>
<dbReference type="RefSeq" id="WP_029990369.1">
    <property type="nucleotide sequence ID" value="NZ_ATMJ01000024.1"/>
</dbReference>
<comment type="caution">
    <text evidence="10">The sequence shown here is derived from an EMBL/GenBank/DDBJ whole genome shotgun (WGS) entry which is preliminary data.</text>
</comment>
<evidence type="ECO:0000256" key="7">
    <source>
        <dbReference type="ARBA" id="ARBA00023136"/>
    </source>
</evidence>
<comment type="similarity">
    <text evidence="2 8">Belongs to the UPF0283 family.</text>
</comment>
<comment type="subcellular location">
    <subcellularLocation>
        <location evidence="1">Cell inner membrane</location>
        <topology evidence="1">Multi-pass membrane protein</topology>
    </subcellularLocation>
    <subcellularLocation>
        <location evidence="8">Cell membrane</location>
        <topology evidence="8">Multi-pass membrane protein</topology>
    </subcellularLocation>
</comment>
<dbReference type="HAMAP" id="MF_01085">
    <property type="entry name" value="UPF0283"/>
    <property type="match status" value="1"/>
</dbReference>
<protein>
    <recommendedName>
        <fullName evidence="8">UPF0283 membrane protein GTPT_2180</fullName>
    </recommendedName>
</protein>
<dbReference type="GO" id="GO:0005886">
    <property type="term" value="C:plasma membrane"/>
    <property type="evidence" value="ECO:0007669"/>
    <property type="project" value="UniProtKB-SubCell"/>
</dbReference>
<feature type="transmembrane region" description="Helical" evidence="8">
    <location>
        <begin position="70"/>
        <end position="87"/>
    </location>
</feature>
<feature type="transmembrane region" description="Helical" evidence="8">
    <location>
        <begin position="99"/>
        <end position="120"/>
    </location>
</feature>
<dbReference type="AlphaFoldDB" id="A0A085JEI3"/>
<gene>
    <name evidence="10" type="primary">ycjF</name>
    <name evidence="10" type="ORF">GTPT_2180</name>
</gene>
<keyword evidence="3 8" id="KW-1003">Cell membrane</keyword>
<name>A0A085JEI3_9GAMM</name>
<dbReference type="PANTHER" id="PTHR39342:SF1">
    <property type="entry name" value="UPF0283 MEMBRANE PROTEIN YCJF"/>
    <property type="match status" value="1"/>
</dbReference>
<dbReference type="EMBL" id="JMPR01000035">
    <property type="protein sequence ID" value="KFD18879.1"/>
    <property type="molecule type" value="Genomic_DNA"/>
</dbReference>
<accession>A0A085JEI3</accession>
<feature type="transmembrane region" description="Helical" evidence="8">
    <location>
        <begin position="210"/>
        <end position="233"/>
    </location>
</feature>
<dbReference type="NCBIfam" id="TIGR01620">
    <property type="entry name" value="hyp_HI0043"/>
    <property type="match status" value="1"/>
</dbReference>
<evidence type="ECO:0000256" key="9">
    <source>
        <dbReference type="SAM" id="MobiDB-lite"/>
    </source>
</evidence>
<dbReference type="OrthoDB" id="958025at2"/>
<evidence type="ECO:0000313" key="10">
    <source>
        <dbReference type="EMBL" id="KFD18879.1"/>
    </source>
</evidence>
<evidence type="ECO:0000256" key="6">
    <source>
        <dbReference type="ARBA" id="ARBA00022989"/>
    </source>
</evidence>
<evidence type="ECO:0000256" key="8">
    <source>
        <dbReference type="HAMAP-Rule" id="MF_01085"/>
    </source>
</evidence>